<dbReference type="SUPFAM" id="SSF81271">
    <property type="entry name" value="TGS-like"/>
    <property type="match status" value="1"/>
</dbReference>
<evidence type="ECO:0000313" key="16">
    <source>
        <dbReference type="EMBL" id="GGG02062.1"/>
    </source>
</evidence>
<dbReference type="EC" id="6.1.1.3" evidence="13"/>
<dbReference type="SUPFAM" id="SSF52954">
    <property type="entry name" value="Class II aaRS ABD-related"/>
    <property type="match status" value="1"/>
</dbReference>
<feature type="domain" description="TGS" evidence="15">
    <location>
        <begin position="1"/>
        <end position="61"/>
    </location>
</feature>
<evidence type="ECO:0000256" key="4">
    <source>
        <dbReference type="ARBA" id="ARBA00022598"/>
    </source>
</evidence>
<evidence type="ECO:0000256" key="7">
    <source>
        <dbReference type="ARBA" id="ARBA00022833"/>
    </source>
</evidence>
<dbReference type="GO" id="GO:0006435">
    <property type="term" value="P:threonyl-tRNA aminoacylation"/>
    <property type="evidence" value="ECO:0007669"/>
    <property type="project" value="UniProtKB-UniRule"/>
</dbReference>
<dbReference type="CDD" id="cd00771">
    <property type="entry name" value="ThrRS_core"/>
    <property type="match status" value="1"/>
</dbReference>
<dbReference type="Pfam" id="PF03129">
    <property type="entry name" value="HGTP_anticodon"/>
    <property type="match status" value="1"/>
</dbReference>
<reference evidence="16" key="2">
    <citation type="submission" date="2020-09" db="EMBL/GenBank/DDBJ databases">
        <authorList>
            <person name="Sun Q."/>
            <person name="Zhou Y."/>
        </authorList>
    </citation>
    <scope>NUCLEOTIDE SEQUENCE</scope>
    <source>
        <strain evidence="16">CGMCC 1.15758</strain>
    </source>
</reference>
<dbReference type="GO" id="GO:0005829">
    <property type="term" value="C:cytosol"/>
    <property type="evidence" value="ECO:0007669"/>
    <property type="project" value="TreeGrafter"/>
</dbReference>
<dbReference type="InterPro" id="IPR012947">
    <property type="entry name" value="tRNA_SAD"/>
</dbReference>
<dbReference type="InterPro" id="IPR002314">
    <property type="entry name" value="aa-tRNA-synt_IIb"/>
</dbReference>
<evidence type="ECO:0000259" key="14">
    <source>
        <dbReference type="PROSITE" id="PS50862"/>
    </source>
</evidence>
<comment type="catalytic activity">
    <reaction evidence="12 13">
        <text>tRNA(Thr) + L-threonine + ATP = L-threonyl-tRNA(Thr) + AMP + diphosphate + H(+)</text>
        <dbReference type="Rhea" id="RHEA:24624"/>
        <dbReference type="Rhea" id="RHEA-COMP:9670"/>
        <dbReference type="Rhea" id="RHEA-COMP:9704"/>
        <dbReference type="ChEBI" id="CHEBI:15378"/>
        <dbReference type="ChEBI" id="CHEBI:30616"/>
        <dbReference type="ChEBI" id="CHEBI:33019"/>
        <dbReference type="ChEBI" id="CHEBI:57926"/>
        <dbReference type="ChEBI" id="CHEBI:78442"/>
        <dbReference type="ChEBI" id="CHEBI:78534"/>
        <dbReference type="ChEBI" id="CHEBI:456215"/>
        <dbReference type="EC" id="6.1.1.3"/>
    </reaction>
</comment>
<keyword evidence="7 13" id="KW-0862">Zinc</keyword>
<dbReference type="NCBIfam" id="TIGR00418">
    <property type="entry name" value="thrS"/>
    <property type="match status" value="1"/>
</dbReference>
<evidence type="ECO:0000256" key="8">
    <source>
        <dbReference type="ARBA" id="ARBA00022840"/>
    </source>
</evidence>
<comment type="subunit">
    <text evidence="13">Homodimer.</text>
</comment>
<dbReference type="Gene3D" id="3.10.20.30">
    <property type="match status" value="1"/>
</dbReference>
<keyword evidence="9 13" id="KW-0694">RNA-binding</keyword>
<dbReference type="InterPro" id="IPR047246">
    <property type="entry name" value="ThrRS_anticodon"/>
</dbReference>
<keyword evidence="3 13" id="KW-0820">tRNA-binding</keyword>
<keyword evidence="4 13" id="KW-0436">Ligase</keyword>
<reference evidence="16" key="1">
    <citation type="journal article" date="2014" name="Int. J. Syst. Evol. Microbiol.">
        <title>Complete genome sequence of Corynebacterium casei LMG S-19264T (=DSM 44701T), isolated from a smear-ripened cheese.</title>
        <authorList>
            <consortium name="US DOE Joint Genome Institute (JGI-PGF)"/>
            <person name="Walter F."/>
            <person name="Albersmeier A."/>
            <person name="Kalinowski J."/>
            <person name="Ruckert C."/>
        </authorList>
    </citation>
    <scope>NUCLEOTIDE SEQUENCE</scope>
    <source>
        <strain evidence="16">CGMCC 1.15758</strain>
    </source>
</reference>
<keyword evidence="10 13" id="KW-0648">Protein biosynthesis</keyword>
<dbReference type="GO" id="GO:0005524">
    <property type="term" value="F:ATP binding"/>
    <property type="evidence" value="ECO:0007669"/>
    <property type="project" value="UniProtKB-UniRule"/>
</dbReference>
<dbReference type="InterPro" id="IPR006195">
    <property type="entry name" value="aa-tRNA-synth_II"/>
</dbReference>
<evidence type="ECO:0000256" key="1">
    <source>
        <dbReference type="ARBA" id="ARBA00008226"/>
    </source>
</evidence>
<dbReference type="Pfam" id="PF00587">
    <property type="entry name" value="tRNA-synt_2b"/>
    <property type="match status" value="1"/>
</dbReference>
<dbReference type="GO" id="GO:0046872">
    <property type="term" value="F:metal ion binding"/>
    <property type="evidence" value="ECO:0007669"/>
    <property type="project" value="UniProtKB-KW"/>
</dbReference>
<feature type="region of interest" description="Catalytic" evidence="13">
    <location>
        <begin position="242"/>
        <end position="533"/>
    </location>
</feature>
<gene>
    <name evidence="13 16" type="primary">thrS</name>
    <name evidence="16" type="ORF">GCM10010995_19420</name>
</gene>
<dbReference type="Gene3D" id="3.30.930.10">
    <property type="entry name" value="Bira Bifunctional Protein, Domain 2"/>
    <property type="match status" value="1"/>
</dbReference>
<dbReference type="FunFam" id="3.30.54.20:FF:000002">
    <property type="entry name" value="Threonine--tRNA ligase"/>
    <property type="match status" value="1"/>
</dbReference>
<comment type="subcellular location">
    <subcellularLocation>
        <location evidence="13">Cytoplasm</location>
    </subcellularLocation>
</comment>
<evidence type="ECO:0000256" key="6">
    <source>
        <dbReference type="ARBA" id="ARBA00022741"/>
    </source>
</evidence>
<dbReference type="InterPro" id="IPR004095">
    <property type="entry name" value="TGS"/>
</dbReference>
<dbReference type="GO" id="GO:0004829">
    <property type="term" value="F:threonine-tRNA ligase activity"/>
    <property type="evidence" value="ECO:0007669"/>
    <property type="project" value="UniProtKB-UniRule"/>
</dbReference>
<dbReference type="FunFam" id="3.10.20.30:FF:000005">
    <property type="entry name" value="Threonine--tRNA ligase"/>
    <property type="match status" value="1"/>
</dbReference>
<dbReference type="HAMAP" id="MF_00184">
    <property type="entry name" value="Thr_tRNA_synth"/>
    <property type="match status" value="1"/>
</dbReference>
<feature type="domain" description="Aminoacyl-transfer RNA synthetases class-II family profile" evidence="14">
    <location>
        <begin position="242"/>
        <end position="533"/>
    </location>
</feature>
<dbReference type="AlphaFoldDB" id="A0A8J2Z5N3"/>
<evidence type="ECO:0000256" key="3">
    <source>
        <dbReference type="ARBA" id="ARBA00022555"/>
    </source>
</evidence>
<dbReference type="SUPFAM" id="SSF55681">
    <property type="entry name" value="Class II aaRS and biotin synthetases"/>
    <property type="match status" value="1"/>
</dbReference>
<name>A0A8J2Z5N3_9GAMM</name>
<protein>
    <recommendedName>
        <fullName evidence="13">Threonine--tRNA ligase</fullName>
        <ecNumber evidence="13">6.1.1.3</ecNumber>
    </recommendedName>
    <alternativeName>
        <fullName evidence="13">Threonyl-tRNA synthetase</fullName>
        <shortName evidence="13">ThrRS</shortName>
    </alternativeName>
</protein>
<dbReference type="RefSeq" id="WP_117003268.1">
    <property type="nucleotide sequence ID" value="NZ_BMJS01000024.1"/>
</dbReference>
<dbReference type="InterPro" id="IPR036621">
    <property type="entry name" value="Anticodon-bd_dom_sf"/>
</dbReference>
<evidence type="ECO:0000313" key="17">
    <source>
        <dbReference type="Proteomes" id="UP000636949"/>
    </source>
</evidence>
<dbReference type="Gene3D" id="3.40.50.800">
    <property type="entry name" value="Anticodon-binding domain"/>
    <property type="match status" value="1"/>
</dbReference>
<dbReference type="InterPro" id="IPR018163">
    <property type="entry name" value="Thr/Ala-tRNA-synth_IIc_edit"/>
</dbReference>
<accession>A0A8J2Z5N3</accession>
<evidence type="ECO:0000259" key="15">
    <source>
        <dbReference type="PROSITE" id="PS51880"/>
    </source>
</evidence>
<dbReference type="SUPFAM" id="SSF55186">
    <property type="entry name" value="ThrRS/AlaRS common domain"/>
    <property type="match status" value="1"/>
</dbReference>
<dbReference type="FunFam" id="3.40.50.800:FF:000001">
    <property type="entry name" value="Threonine--tRNA ligase"/>
    <property type="match status" value="1"/>
</dbReference>
<organism evidence="16 17">
    <name type="scientific">Cysteiniphilum litorale</name>
    <dbReference type="NCBI Taxonomy" id="2056700"/>
    <lineage>
        <taxon>Bacteria</taxon>
        <taxon>Pseudomonadati</taxon>
        <taxon>Pseudomonadota</taxon>
        <taxon>Gammaproteobacteria</taxon>
        <taxon>Thiotrichales</taxon>
        <taxon>Fastidiosibacteraceae</taxon>
        <taxon>Cysteiniphilum</taxon>
    </lineage>
</organism>
<keyword evidence="8 13" id="KW-0067">ATP-binding</keyword>
<dbReference type="InterPro" id="IPR012675">
    <property type="entry name" value="Beta-grasp_dom_sf"/>
</dbReference>
<evidence type="ECO:0000256" key="2">
    <source>
        <dbReference type="ARBA" id="ARBA00022490"/>
    </source>
</evidence>
<dbReference type="Pfam" id="PF07973">
    <property type="entry name" value="tRNA_SAD"/>
    <property type="match status" value="1"/>
</dbReference>
<feature type="binding site" evidence="13">
    <location>
        <position position="510"/>
    </location>
    <ligand>
        <name>Zn(2+)</name>
        <dbReference type="ChEBI" id="CHEBI:29105"/>
        <note>catalytic</note>
    </ligand>
</feature>
<keyword evidence="17" id="KW-1185">Reference proteome</keyword>
<comment type="caution">
    <text evidence="16">The sequence shown here is derived from an EMBL/GenBank/DDBJ whole genome shotgun (WGS) entry which is preliminary data.</text>
</comment>
<dbReference type="EMBL" id="BMJS01000024">
    <property type="protein sequence ID" value="GGG02062.1"/>
    <property type="molecule type" value="Genomic_DNA"/>
</dbReference>
<dbReference type="SMART" id="SM00863">
    <property type="entry name" value="tRNA_SAD"/>
    <property type="match status" value="1"/>
</dbReference>
<dbReference type="FunFam" id="3.30.980.10:FF:000005">
    <property type="entry name" value="Threonyl-tRNA synthetase, mitochondrial"/>
    <property type="match status" value="1"/>
</dbReference>
<keyword evidence="5 13" id="KW-0479">Metal-binding</keyword>
<dbReference type="InterPro" id="IPR012676">
    <property type="entry name" value="TGS-like"/>
</dbReference>
<dbReference type="Gene3D" id="3.30.980.10">
    <property type="entry name" value="Threonyl-trna Synthetase, Chain A, domain 2"/>
    <property type="match status" value="1"/>
</dbReference>
<dbReference type="PRINTS" id="PR01047">
    <property type="entry name" value="TRNASYNTHTHR"/>
</dbReference>
<dbReference type="FunFam" id="3.30.930.10:FF:000002">
    <property type="entry name" value="Threonine--tRNA ligase"/>
    <property type="match status" value="1"/>
</dbReference>
<keyword evidence="2 13" id="KW-0963">Cytoplasm</keyword>
<keyword evidence="11 13" id="KW-0030">Aminoacyl-tRNA synthetase</keyword>
<sequence length="643" mass="72813">MPVITLPDGSQRAFEKPISVYNIALDIGQGLAKATLAGIVNGKEVDTSFIVEHDATLTLITAKDDKGLEILRHSCAHLLAQAVKQLYPNAQVTIGPVIEDGFYYDFAYERAFTPEDLEKIEKRMYELAVQAEDVTRVIKSRDDAITYFEAIGEKYKAEIIADLPQGEVLSLYSQGDFTDLCRGPHVPNTSHLKAFKLMRVAGAYWRGDSKNEMLTRIYGTCWADKKQLKAYLTRLEEAEKRDHRKIGKALDLYHFQEESPGIAFWHPKGTAIWRVVEDYMRSSNEKYGCTEIRTPLIADISMWQKSGHAAKYAENMFMTHSENREYAIRPMNCPTCVQVYNHHLHSYRDLPIRMAEFGVVHRNEASGALHGLLRVRSFTQDDGHIFCTEAQIEAEVAQMVEQCFEVYRDFGFTDFDVKLALRPENRVGSDEIWDKSEKALADALSNQKVAFDYLPGEGAFYGPKIEFHLKDAIGRSWQCGTVQLDLSMPMRLGATFIDENSDKQVPVMLHRAIVGSLERFIGVLIEHYAGKLPVWLSPVQIVLTGISNKQDQYLKEVEQKLRKLGIRTQIDLRNEKIGFKIREHTLARVPFMAIAGEKEQSLGQVTVRKQDGSDLGALTIDALAELLLSEIEKKGRVSLENLN</sequence>
<dbReference type="CDD" id="cd00860">
    <property type="entry name" value="ThrRS_anticodon"/>
    <property type="match status" value="1"/>
</dbReference>
<dbReference type="Proteomes" id="UP000636949">
    <property type="component" value="Unassembled WGS sequence"/>
</dbReference>
<dbReference type="CDD" id="cd01667">
    <property type="entry name" value="TGS_ThrRS"/>
    <property type="match status" value="1"/>
</dbReference>
<dbReference type="PANTHER" id="PTHR11451:SF44">
    <property type="entry name" value="THREONINE--TRNA LIGASE, CHLOROPLASTIC_MITOCHONDRIAL 2"/>
    <property type="match status" value="1"/>
</dbReference>
<evidence type="ECO:0000256" key="9">
    <source>
        <dbReference type="ARBA" id="ARBA00022884"/>
    </source>
</evidence>
<keyword evidence="6 13" id="KW-0547">Nucleotide-binding</keyword>
<dbReference type="InterPro" id="IPR045864">
    <property type="entry name" value="aa-tRNA-synth_II/BPL/LPL"/>
</dbReference>
<comment type="cofactor">
    <cofactor evidence="13">
        <name>Zn(2+)</name>
        <dbReference type="ChEBI" id="CHEBI:29105"/>
    </cofactor>
    <text evidence="13">Binds 1 zinc ion per subunit.</text>
</comment>
<feature type="binding site" evidence="13">
    <location>
        <position position="384"/>
    </location>
    <ligand>
        <name>Zn(2+)</name>
        <dbReference type="ChEBI" id="CHEBI:29105"/>
        <note>catalytic</note>
    </ligand>
</feature>
<evidence type="ECO:0000256" key="12">
    <source>
        <dbReference type="ARBA" id="ARBA00049515"/>
    </source>
</evidence>
<evidence type="ECO:0000256" key="11">
    <source>
        <dbReference type="ARBA" id="ARBA00023146"/>
    </source>
</evidence>
<dbReference type="OrthoDB" id="9802304at2"/>
<dbReference type="InterPro" id="IPR004154">
    <property type="entry name" value="Anticodon-bd"/>
</dbReference>
<dbReference type="PANTHER" id="PTHR11451">
    <property type="entry name" value="THREONINE-TRNA LIGASE"/>
    <property type="match status" value="1"/>
</dbReference>
<dbReference type="PROSITE" id="PS51880">
    <property type="entry name" value="TGS"/>
    <property type="match status" value="1"/>
</dbReference>
<dbReference type="Pfam" id="PF02824">
    <property type="entry name" value="TGS"/>
    <property type="match status" value="1"/>
</dbReference>
<evidence type="ECO:0000256" key="10">
    <source>
        <dbReference type="ARBA" id="ARBA00022917"/>
    </source>
</evidence>
<dbReference type="InterPro" id="IPR033728">
    <property type="entry name" value="ThrRS_core"/>
</dbReference>
<feature type="binding site" evidence="13">
    <location>
        <position position="333"/>
    </location>
    <ligand>
        <name>Zn(2+)</name>
        <dbReference type="ChEBI" id="CHEBI:29105"/>
        <note>catalytic</note>
    </ligand>
</feature>
<dbReference type="InterPro" id="IPR002320">
    <property type="entry name" value="Thr-tRNA-ligase_IIa"/>
</dbReference>
<dbReference type="Gene3D" id="3.30.54.20">
    <property type="match status" value="1"/>
</dbReference>
<evidence type="ECO:0000256" key="5">
    <source>
        <dbReference type="ARBA" id="ARBA00022723"/>
    </source>
</evidence>
<comment type="similarity">
    <text evidence="1 13">Belongs to the class-II aminoacyl-tRNA synthetase family.</text>
</comment>
<evidence type="ECO:0000256" key="13">
    <source>
        <dbReference type="HAMAP-Rule" id="MF_00184"/>
    </source>
</evidence>
<dbReference type="GO" id="GO:0000049">
    <property type="term" value="F:tRNA binding"/>
    <property type="evidence" value="ECO:0007669"/>
    <property type="project" value="UniProtKB-KW"/>
</dbReference>
<proteinExistence type="inferred from homology"/>
<dbReference type="PROSITE" id="PS50862">
    <property type="entry name" value="AA_TRNA_LIGASE_II"/>
    <property type="match status" value="1"/>
</dbReference>